<keyword evidence="1" id="KW-0677">Repeat</keyword>
<dbReference type="PANTHER" id="PTHR44858:SF1">
    <property type="entry name" value="UDP-N-ACETYLGLUCOSAMINE--PEPTIDE N-ACETYLGLUCOSAMINYLTRANSFERASE SPINDLY-RELATED"/>
    <property type="match status" value="1"/>
</dbReference>
<evidence type="ECO:0000256" key="4">
    <source>
        <dbReference type="SAM" id="SignalP"/>
    </source>
</evidence>
<dbReference type="PROSITE" id="PS50005">
    <property type="entry name" value="TPR"/>
    <property type="match status" value="2"/>
</dbReference>
<dbReference type="STRING" id="1349767.GJA_3462"/>
<feature type="chain" id="PRO_5004798667" evidence="4">
    <location>
        <begin position="28"/>
        <end position="272"/>
    </location>
</feature>
<dbReference type="KEGG" id="jag:GJA_3462"/>
<dbReference type="PATRIC" id="fig|1349767.4.peg.63"/>
<accession>W0V9Q5</accession>
<evidence type="ECO:0000313" key="5">
    <source>
        <dbReference type="EMBL" id="CDG84078.1"/>
    </source>
</evidence>
<keyword evidence="2 3" id="KW-0802">TPR repeat</keyword>
<gene>
    <name evidence="5" type="primary">pilF</name>
    <name evidence="5" type="ORF">GJA_3462</name>
</gene>
<dbReference type="Gene3D" id="1.25.40.10">
    <property type="entry name" value="Tetratricopeptide repeat domain"/>
    <property type="match status" value="1"/>
</dbReference>
<sequence length="272" mass="29362">MPGLVQRCALPLAALCLAGLLAGCAGGAGNGSGTAELLTSSDMTAGQKRAEIRRELAIGYYQQGQLEVALDEIKKALQADPDSAESYGVRALIYSDMNQLPLAQDNYQRALKLAPNNADLNNNYGAFLCHHGREKEALPYFDLALKNPATDASKGNVLNNAGSCRVNLKDYAGAEPYLLQALQLTPDLLETNFNLARVYYGRGDYQRAGSFMTRLSKIAKMESLTADVLWLGIKVQHKLGDTGAEAGLATQLRRRHAGSAEYAAYQRGAFDE</sequence>
<dbReference type="EMBL" id="HG322949">
    <property type="protein sequence ID" value="CDG84078.1"/>
    <property type="molecule type" value="Genomic_DNA"/>
</dbReference>
<dbReference type="PROSITE" id="PS51257">
    <property type="entry name" value="PROKAR_LIPOPROTEIN"/>
    <property type="match status" value="1"/>
</dbReference>
<dbReference type="InterPro" id="IPR050498">
    <property type="entry name" value="Ycf3"/>
</dbReference>
<dbReference type="SUPFAM" id="SSF48452">
    <property type="entry name" value="TPR-like"/>
    <property type="match status" value="1"/>
</dbReference>
<dbReference type="RefSeq" id="WP_038494049.1">
    <property type="nucleotide sequence ID" value="NZ_BCTH01000054.1"/>
</dbReference>
<evidence type="ECO:0000256" key="1">
    <source>
        <dbReference type="ARBA" id="ARBA00022737"/>
    </source>
</evidence>
<evidence type="ECO:0000256" key="3">
    <source>
        <dbReference type="PROSITE-ProRule" id="PRU00339"/>
    </source>
</evidence>
<feature type="repeat" description="TPR" evidence="3">
    <location>
        <begin position="50"/>
        <end position="83"/>
    </location>
</feature>
<dbReference type="AlphaFoldDB" id="W0V9Q5"/>
<keyword evidence="4" id="KW-0732">Signal</keyword>
<organism evidence="5 6">
    <name type="scientific">Janthinobacterium agaricidamnosum NBRC 102515 = DSM 9628</name>
    <dbReference type="NCBI Taxonomy" id="1349767"/>
    <lineage>
        <taxon>Bacteria</taxon>
        <taxon>Pseudomonadati</taxon>
        <taxon>Pseudomonadota</taxon>
        <taxon>Betaproteobacteria</taxon>
        <taxon>Burkholderiales</taxon>
        <taxon>Oxalobacteraceae</taxon>
        <taxon>Janthinobacterium</taxon>
    </lineage>
</organism>
<keyword evidence="6" id="KW-1185">Reference proteome</keyword>
<proteinExistence type="predicted"/>
<dbReference type="InterPro" id="IPR019734">
    <property type="entry name" value="TPR_rpt"/>
</dbReference>
<dbReference type="Proteomes" id="UP000027604">
    <property type="component" value="Chromosome I"/>
</dbReference>
<name>W0V9Q5_9BURK</name>
<protein>
    <submittedName>
        <fullName evidence="5">Type IV pilus biogenesis/stability protein PilW</fullName>
    </submittedName>
</protein>
<feature type="signal peptide" evidence="4">
    <location>
        <begin position="1"/>
        <end position="27"/>
    </location>
</feature>
<dbReference type="InterPro" id="IPR013360">
    <property type="entry name" value="Pilus_4_PilW"/>
</dbReference>
<dbReference type="HOGENOM" id="CLU_003728_7_0_4"/>
<dbReference type="Pfam" id="PF13432">
    <property type="entry name" value="TPR_16"/>
    <property type="match status" value="1"/>
</dbReference>
<evidence type="ECO:0000313" key="6">
    <source>
        <dbReference type="Proteomes" id="UP000027604"/>
    </source>
</evidence>
<reference evidence="5 6" key="1">
    <citation type="journal article" date="2015" name="Genome Announc.">
        <title>Genome Sequence of Mushroom Soft-Rot Pathogen Janthinobacterium agaricidamnosum.</title>
        <authorList>
            <person name="Graupner K."/>
            <person name="Lackner G."/>
            <person name="Hertweck C."/>
        </authorList>
    </citation>
    <scope>NUCLEOTIDE SEQUENCE [LARGE SCALE GENOMIC DNA]</scope>
    <source>
        <strain evidence="6">NBRC 102515 / DSM 9628</strain>
    </source>
</reference>
<dbReference type="PANTHER" id="PTHR44858">
    <property type="entry name" value="TETRATRICOPEPTIDE REPEAT PROTEIN 6"/>
    <property type="match status" value="1"/>
</dbReference>
<dbReference type="SMART" id="SM00028">
    <property type="entry name" value="TPR"/>
    <property type="match status" value="4"/>
</dbReference>
<evidence type="ECO:0000256" key="2">
    <source>
        <dbReference type="ARBA" id="ARBA00022803"/>
    </source>
</evidence>
<dbReference type="InterPro" id="IPR011990">
    <property type="entry name" value="TPR-like_helical_dom_sf"/>
</dbReference>
<feature type="repeat" description="TPR" evidence="3">
    <location>
        <begin position="84"/>
        <end position="117"/>
    </location>
</feature>
<dbReference type="Pfam" id="PF14559">
    <property type="entry name" value="TPR_19"/>
    <property type="match status" value="1"/>
</dbReference>
<dbReference type="OrthoDB" id="9814042at2"/>
<dbReference type="eggNOG" id="COG3063">
    <property type="taxonomic scope" value="Bacteria"/>
</dbReference>
<dbReference type="NCBIfam" id="TIGR02521">
    <property type="entry name" value="type_IV_pilW"/>
    <property type="match status" value="1"/>
</dbReference>